<feature type="compositionally biased region" description="Polar residues" evidence="1">
    <location>
        <begin position="877"/>
        <end position="909"/>
    </location>
</feature>
<feature type="region of interest" description="Disordered" evidence="1">
    <location>
        <begin position="564"/>
        <end position="619"/>
    </location>
</feature>
<feature type="compositionally biased region" description="Low complexity" evidence="1">
    <location>
        <begin position="1028"/>
        <end position="1039"/>
    </location>
</feature>
<feature type="region of interest" description="Disordered" evidence="1">
    <location>
        <begin position="951"/>
        <end position="1058"/>
    </location>
</feature>
<evidence type="ECO:0000256" key="1">
    <source>
        <dbReference type="SAM" id="MobiDB-lite"/>
    </source>
</evidence>
<feature type="compositionally biased region" description="Basic residues" evidence="1">
    <location>
        <begin position="360"/>
        <end position="371"/>
    </location>
</feature>
<dbReference type="AlphaFoldDB" id="A0A1E5VEQ5"/>
<feature type="compositionally biased region" description="Polar residues" evidence="1">
    <location>
        <begin position="951"/>
        <end position="999"/>
    </location>
</feature>
<dbReference type="InterPro" id="IPR051195">
    <property type="entry name" value="Fungal_stress_NST1"/>
</dbReference>
<feature type="compositionally biased region" description="Polar residues" evidence="1">
    <location>
        <begin position="281"/>
        <end position="292"/>
    </location>
</feature>
<dbReference type="Proteomes" id="UP000095767">
    <property type="component" value="Unassembled WGS sequence"/>
</dbReference>
<feature type="compositionally biased region" description="Basic and acidic residues" evidence="1">
    <location>
        <begin position="269"/>
        <end position="280"/>
    </location>
</feature>
<comment type="caution">
    <text evidence="2">The sequence shown here is derived from an EMBL/GenBank/DDBJ whole genome shotgun (WGS) entry which is preliminary data.</text>
</comment>
<feature type="region of interest" description="Disordered" evidence="1">
    <location>
        <begin position="517"/>
        <end position="545"/>
    </location>
</feature>
<feature type="compositionally biased region" description="Basic and acidic residues" evidence="1">
    <location>
        <begin position="224"/>
        <end position="254"/>
    </location>
</feature>
<evidence type="ECO:0000313" key="3">
    <source>
        <dbReference type="Proteomes" id="UP000095767"/>
    </source>
</evidence>
<feature type="region of interest" description="Disordered" evidence="1">
    <location>
        <begin position="875"/>
        <end position="934"/>
    </location>
</feature>
<proteinExistence type="predicted"/>
<feature type="compositionally biased region" description="Polar residues" evidence="1">
    <location>
        <begin position="518"/>
        <end position="545"/>
    </location>
</feature>
<dbReference type="STRING" id="888268.A0A1E5VEQ5"/>
<keyword evidence="3" id="KW-1185">Reference proteome</keyword>
<organism evidence="2 3">
    <name type="scientific">Dichanthelium oligosanthes</name>
    <dbReference type="NCBI Taxonomy" id="888268"/>
    <lineage>
        <taxon>Eukaryota</taxon>
        <taxon>Viridiplantae</taxon>
        <taxon>Streptophyta</taxon>
        <taxon>Embryophyta</taxon>
        <taxon>Tracheophyta</taxon>
        <taxon>Spermatophyta</taxon>
        <taxon>Magnoliopsida</taxon>
        <taxon>Liliopsida</taxon>
        <taxon>Poales</taxon>
        <taxon>Poaceae</taxon>
        <taxon>PACMAD clade</taxon>
        <taxon>Panicoideae</taxon>
        <taxon>Panicodae</taxon>
        <taxon>Paniceae</taxon>
        <taxon>Dichantheliinae</taxon>
        <taxon>Dichanthelium</taxon>
    </lineage>
</organism>
<feature type="compositionally biased region" description="Polar residues" evidence="1">
    <location>
        <begin position="642"/>
        <end position="659"/>
    </location>
</feature>
<sequence>MSSASTLVGQNEVPVSLQFGLFTGPPLIPTPFGQLRYGRAIAPSARPLPSQAIPPAHSSVPAQHTLNQNASGVLPDLMDQDTHQNVPSQAVSSTFTAKLPLVMGNSNSQYLNGPANNQTAVVEGFHGQVDRQPIGDTTPCERNQDLSLKRNCRPTSNDIESSQFGLGGRALNGPKAPGAVSAGRGRRYGYAVKDINMRSTGSVVEPSHKDSRGGLQRRARRNVRRTEFRVRENIEKNQNEDSDSFTHCEQDERPYSNGTAREFSVRNANRRELDIDKSSRVNEASDQSASFRSTHKAHYERSHGGNKKSRTGAIPEGAVRVVKQQGIEVPVDADGFIEVRSKRQIMNVRREQREKENRSKMRMTKAPRKQHNVSLQSSVAPSVNKWTAPLSGEVAKKVSSDCAITVEGRIGDYAESSVALKGDTASMNPIGPPSTNAETNANCYANQPIQIQGSSDLVTSSPSAKLVSGLSEDNNEGASISTPFNMVSWDNSQINQQVMPLTQTQLEEAMRPAKFEQQAGSSFSLESNNALSPTVTTEKAFPSSASPINSLLAGEKIQFGAVTSPTMLPPVSRTVSSGLGAPGSSRPDMKIDRGLPSDNSGPDKANSKELCPNTSDVEAEAEAAASAVAVAAISTDEGSPADATTASAPDNKSFSSKDLSGLTSGGAITGQAGQSSTEEPLSVALPADLSVDTPSMSLWPPLASPQASGPMLSQFHGAQPSHFSCFDMNTMLGGHIFAFGPSDESAGSQGGIPGVQGPPHMVVYNHFAPVGQFGQMGLGFMGATYIPGDKQPDWKQSQGPPVVGHLRPTSVMPIPSPLTMFDIAPFQASTDIQMQTCWPHMPVPPLHSVPLSVQLQQHPVEATATQQFVHNMPVDNKASTNNRFQEPSASAVPSDSNKTFPNAAASQFTDGLGLVRQPTSSSSSSQTVQSSSFGQAGVISDEVSTSAKVMVRSTPSKVNPGTTAGVASNPNGGQVTNITPKTHQSSLSSDQQYQHPVNNQDRRARAIQKTGTGNEWHRRSGYQGRNQGSGSDRSSGTGRMKQIYVAKPSATSGHAPSG</sequence>
<dbReference type="PANTHER" id="PTHR31780">
    <property type="entry name" value="STRESS RESPONSE PROTEIN NST1-RELATED"/>
    <property type="match status" value="1"/>
</dbReference>
<name>A0A1E5VEQ5_9POAL</name>
<feature type="region of interest" description="Disordered" evidence="1">
    <location>
        <begin position="201"/>
        <end position="312"/>
    </location>
</feature>
<evidence type="ECO:0000313" key="2">
    <source>
        <dbReference type="EMBL" id="OEL23535.1"/>
    </source>
</evidence>
<feature type="compositionally biased region" description="Basic and acidic residues" evidence="1">
    <location>
        <begin position="350"/>
        <end position="359"/>
    </location>
</feature>
<feature type="compositionally biased region" description="Low complexity" evidence="1">
    <location>
        <begin position="919"/>
        <end position="932"/>
    </location>
</feature>
<gene>
    <name evidence="2" type="ORF">BAE44_0015444</name>
</gene>
<feature type="compositionally biased region" description="Polar residues" evidence="1">
    <location>
        <begin position="1049"/>
        <end position="1058"/>
    </location>
</feature>
<reference evidence="2 3" key="1">
    <citation type="submission" date="2016-09" db="EMBL/GenBank/DDBJ databases">
        <title>The draft genome of Dichanthelium oligosanthes: A C3 panicoid grass species.</title>
        <authorList>
            <person name="Studer A.J."/>
            <person name="Schnable J.C."/>
            <person name="Brutnell T.P."/>
        </authorList>
    </citation>
    <scope>NUCLEOTIDE SEQUENCE [LARGE SCALE GENOMIC DNA]</scope>
    <source>
        <strain evidence="3">cv. Kellogg 1175</strain>
        <tissue evidence="2">Leaf</tissue>
    </source>
</reference>
<dbReference type="EMBL" id="LWDX02042232">
    <property type="protein sequence ID" value="OEL23535.1"/>
    <property type="molecule type" value="Genomic_DNA"/>
</dbReference>
<accession>A0A1E5VEQ5</accession>
<feature type="region of interest" description="Disordered" evidence="1">
    <location>
        <begin position="350"/>
        <end position="379"/>
    </location>
</feature>
<dbReference type="PANTHER" id="PTHR31780:SF10">
    <property type="entry name" value="LD36051P"/>
    <property type="match status" value="1"/>
</dbReference>
<protein>
    <submittedName>
        <fullName evidence="2">Uncharacterized protein</fullName>
    </submittedName>
</protein>
<feature type="region of interest" description="Disordered" evidence="1">
    <location>
        <begin position="635"/>
        <end position="659"/>
    </location>
</feature>
<dbReference type="OrthoDB" id="1931055at2759"/>